<dbReference type="Gene3D" id="3.40.1550.10">
    <property type="entry name" value="CheC-like"/>
    <property type="match status" value="1"/>
</dbReference>
<keyword evidence="11" id="KW-1185">Reference proteome</keyword>
<protein>
    <submittedName>
        <fullName evidence="10">Flagellar motor switch protein FliN</fullName>
    </submittedName>
</protein>
<evidence type="ECO:0000256" key="2">
    <source>
        <dbReference type="ARBA" id="ARBA00009226"/>
    </source>
</evidence>
<proteinExistence type="inferred from homology"/>
<keyword evidence="3" id="KW-1003">Cell membrane</keyword>
<evidence type="ECO:0000256" key="6">
    <source>
        <dbReference type="ARBA" id="ARBA00023136"/>
    </source>
</evidence>
<dbReference type="InterPro" id="IPR036429">
    <property type="entry name" value="SpoA-like_sf"/>
</dbReference>
<comment type="similarity">
    <text evidence="2">Belongs to the FliN/MopA/SpaO family.</text>
</comment>
<dbReference type="InterPro" id="IPR007597">
    <property type="entry name" value="CheC"/>
</dbReference>
<feature type="domain" description="Flagellar motor switch protein FliN-like C-terminal" evidence="8">
    <location>
        <begin position="340"/>
        <end position="410"/>
    </location>
</feature>
<evidence type="ECO:0000313" key="11">
    <source>
        <dbReference type="Proteomes" id="UP000031014"/>
    </source>
</evidence>
<dbReference type="Gene3D" id="2.30.330.10">
    <property type="entry name" value="SpoA-like"/>
    <property type="match status" value="1"/>
</dbReference>
<dbReference type="InterPro" id="IPR001172">
    <property type="entry name" value="FliN_T3SS_HrcQb"/>
</dbReference>
<feature type="region of interest" description="Disordered" evidence="7">
    <location>
        <begin position="227"/>
        <end position="247"/>
    </location>
</feature>
<dbReference type="OrthoDB" id="9773459at2"/>
<dbReference type="PANTHER" id="PTHR43484:SF1">
    <property type="entry name" value="FLAGELLAR MOTOR SWITCH PROTEIN FLIN"/>
    <property type="match status" value="1"/>
</dbReference>
<dbReference type="GO" id="GO:0009425">
    <property type="term" value="C:bacterial-type flagellum basal body"/>
    <property type="evidence" value="ECO:0007669"/>
    <property type="project" value="InterPro"/>
</dbReference>
<dbReference type="GO" id="GO:0006935">
    <property type="term" value="P:chemotaxis"/>
    <property type="evidence" value="ECO:0007669"/>
    <property type="project" value="UniProtKB-KW"/>
</dbReference>
<dbReference type="AlphaFoldDB" id="A0A0A8XBN8"/>
<dbReference type="GO" id="GO:0016787">
    <property type="term" value="F:hydrolase activity"/>
    <property type="evidence" value="ECO:0007669"/>
    <property type="project" value="InterPro"/>
</dbReference>
<dbReference type="CDD" id="cd17907">
    <property type="entry name" value="FliY_FliN-Y"/>
    <property type="match status" value="1"/>
</dbReference>
<keyword evidence="10" id="KW-0969">Cilium</keyword>
<dbReference type="InterPro" id="IPR001543">
    <property type="entry name" value="FliN-like_C"/>
</dbReference>
<dbReference type="NCBIfam" id="NF005995">
    <property type="entry name" value="PRK08119.1"/>
    <property type="match status" value="1"/>
</dbReference>
<keyword evidence="5" id="KW-0283">Flagellar rotation</keyword>
<dbReference type="Pfam" id="PF01052">
    <property type="entry name" value="FliMN_C"/>
    <property type="match status" value="1"/>
</dbReference>
<dbReference type="InterPro" id="IPR028976">
    <property type="entry name" value="CheC-like_sf"/>
</dbReference>
<keyword evidence="10" id="KW-0966">Cell projection</keyword>
<evidence type="ECO:0000256" key="3">
    <source>
        <dbReference type="ARBA" id="ARBA00022475"/>
    </source>
</evidence>
<dbReference type="GO" id="GO:0071973">
    <property type="term" value="P:bacterial-type flagellum-dependent cell motility"/>
    <property type="evidence" value="ECO:0007669"/>
    <property type="project" value="InterPro"/>
</dbReference>
<dbReference type="FunFam" id="2.30.330.10:FF:000001">
    <property type="entry name" value="Flagellar motor switch protein FliN"/>
    <property type="match status" value="1"/>
</dbReference>
<evidence type="ECO:0000256" key="4">
    <source>
        <dbReference type="ARBA" id="ARBA00022500"/>
    </source>
</evidence>
<dbReference type="RefSeq" id="WP_041967257.1">
    <property type="nucleotide sequence ID" value="NZ_BASE01000088.1"/>
</dbReference>
<gene>
    <name evidence="10" type="ORF">SAMD00020551_3753</name>
</gene>
<dbReference type="GO" id="GO:0003774">
    <property type="term" value="F:cytoskeletal motor activity"/>
    <property type="evidence" value="ECO:0007669"/>
    <property type="project" value="InterPro"/>
</dbReference>
<dbReference type="PRINTS" id="PR00956">
    <property type="entry name" value="FLGMOTORFLIN"/>
</dbReference>
<feature type="compositionally biased region" description="Low complexity" evidence="7">
    <location>
        <begin position="232"/>
        <end position="243"/>
    </location>
</feature>
<dbReference type="InterPro" id="IPR051469">
    <property type="entry name" value="FliN/MopA/SpaO"/>
</dbReference>
<comment type="caution">
    <text evidence="10">The sequence shown here is derived from an EMBL/GenBank/DDBJ whole genome shotgun (WGS) entry which is preliminary data.</text>
</comment>
<comment type="subcellular location">
    <subcellularLocation>
        <location evidence="1">Cell membrane</location>
        <topology evidence="1">Peripheral membrane protein</topology>
        <orientation evidence="1">Cytoplasmic side</orientation>
    </subcellularLocation>
</comment>
<evidence type="ECO:0000256" key="7">
    <source>
        <dbReference type="SAM" id="MobiDB-lite"/>
    </source>
</evidence>
<dbReference type="SUPFAM" id="SSF101801">
    <property type="entry name" value="Surface presentation of antigens (SPOA)"/>
    <property type="match status" value="1"/>
</dbReference>
<organism evidence="10 11">
    <name type="scientific">Mesobacillus selenatarsenatis (strain DSM 18680 / JCM 14380 / FERM P-15431 / SF-1)</name>
    <dbReference type="NCBI Taxonomy" id="1321606"/>
    <lineage>
        <taxon>Bacteria</taxon>
        <taxon>Bacillati</taxon>
        <taxon>Bacillota</taxon>
        <taxon>Bacilli</taxon>
        <taxon>Bacillales</taxon>
        <taxon>Bacillaceae</taxon>
        <taxon>Mesobacillus</taxon>
    </lineage>
</organism>
<dbReference type="Proteomes" id="UP000031014">
    <property type="component" value="Unassembled WGS sequence"/>
</dbReference>
<feature type="domain" description="CheC-like protein" evidence="9">
    <location>
        <begin position="39"/>
        <end position="74"/>
    </location>
</feature>
<evidence type="ECO:0000259" key="9">
    <source>
        <dbReference type="Pfam" id="PF04509"/>
    </source>
</evidence>
<dbReference type="InterPro" id="IPR012826">
    <property type="entry name" value="FliN"/>
</dbReference>
<keyword evidence="10" id="KW-0282">Flagellum</keyword>
<dbReference type="SUPFAM" id="SSF103039">
    <property type="entry name" value="CheC-like"/>
    <property type="match status" value="1"/>
</dbReference>
<dbReference type="PANTHER" id="PTHR43484">
    <property type="match status" value="1"/>
</dbReference>
<dbReference type="Pfam" id="PF04509">
    <property type="entry name" value="CheC"/>
    <property type="match status" value="2"/>
</dbReference>
<keyword evidence="6" id="KW-0472">Membrane</keyword>
<dbReference type="NCBIfam" id="TIGR02480">
    <property type="entry name" value="fliN"/>
    <property type="match status" value="1"/>
</dbReference>
<feature type="domain" description="CheC-like protein" evidence="9">
    <location>
        <begin position="136"/>
        <end position="172"/>
    </location>
</feature>
<evidence type="ECO:0000313" key="10">
    <source>
        <dbReference type="EMBL" id="GAM15596.1"/>
    </source>
</evidence>
<sequence>MVSDDMLSQDEIDALLRGTSDEAEETESTINVDDYFSFMERDALGEIGNISFGSSATALSTLLNQKVEINTPTVTAVHRSKLEEAFPDPYVAVQVYYTEGFTGSNMLVIQQNDAAIIADLMLGGDGLNPRDLLDEIQLSAVQEAMNQMMGSAATSMSTVFSKRVDISPPNINLLNVVEGEGTDSIPEDDILVKVSFSLKIGNLIDSNIMQLLPVSFAKSLVDELLNPGGAHTPETAPETQAPPSNQVELNHSITSQEQPNYAQTQPMQQPEYQVQQEPAFYQPQTNQGVQQGYGYSQPMQSGPQHIGHVMPGAQPTVQPAVFSSFETVQTQQAETKNLDMLLDIPLQVTVELGRTKRSVRDILELGSGSIIELDKLAGEPVDILVNNRLIAQGEVVVIDENFGVRVTDIISQSDRIKKLK</sequence>
<name>A0A0A8XBN8_MESS1</name>
<keyword evidence="4" id="KW-0145">Chemotaxis</keyword>
<evidence type="ECO:0000259" key="8">
    <source>
        <dbReference type="Pfam" id="PF01052"/>
    </source>
</evidence>
<dbReference type="GO" id="GO:0005886">
    <property type="term" value="C:plasma membrane"/>
    <property type="evidence" value="ECO:0007669"/>
    <property type="project" value="UniProtKB-SubCell"/>
</dbReference>
<evidence type="ECO:0000256" key="1">
    <source>
        <dbReference type="ARBA" id="ARBA00004413"/>
    </source>
</evidence>
<accession>A0A0A8XBN8</accession>
<dbReference type="STRING" id="1321606.SAMD00020551_3753"/>
<dbReference type="EMBL" id="BASE01000088">
    <property type="protein sequence ID" value="GAM15596.1"/>
    <property type="molecule type" value="Genomic_DNA"/>
</dbReference>
<evidence type="ECO:0000256" key="5">
    <source>
        <dbReference type="ARBA" id="ARBA00022779"/>
    </source>
</evidence>
<reference evidence="10 11" key="1">
    <citation type="submission" date="2013-06" db="EMBL/GenBank/DDBJ databases">
        <title>Whole genome shotgun sequence of Bacillus selenatarsenatis SF-1.</title>
        <authorList>
            <person name="Kuroda M."/>
            <person name="Sei K."/>
            <person name="Yamashita M."/>
            <person name="Ike M."/>
        </authorList>
    </citation>
    <scope>NUCLEOTIDE SEQUENCE [LARGE SCALE GENOMIC DNA]</scope>
    <source>
        <strain evidence="10 11">SF-1</strain>
    </source>
</reference>